<name>A0A8C4QH02_EPTBU</name>
<reference evidence="4" key="2">
    <citation type="submission" date="2025-09" db="UniProtKB">
        <authorList>
            <consortium name="Ensembl"/>
        </authorList>
    </citation>
    <scope>IDENTIFICATION</scope>
</reference>
<dbReference type="Ensembl" id="ENSEBUT00000015131.1">
    <property type="protein sequence ID" value="ENSEBUP00000014555.1"/>
    <property type="gene ID" value="ENSEBUG00000009176.1"/>
</dbReference>
<dbReference type="AlphaFoldDB" id="A0A8C4QH02"/>
<dbReference type="PANTHER" id="PTHR12767:SF11">
    <property type="entry name" value="B-CELL CLL_LYMPHOMA 7 PROTEIN FAMILY MEMBER A"/>
    <property type="match status" value="1"/>
</dbReference>
<keyword evidence="5" id="KW-1185">Reference proteome</keyword>
<dbReference type="GeneTree" id="ENSGT00390000002172"/>
<dbReference type="OMA" id="ACDSSAW"/>
<comment type="similarity">
    <text evidence="1">Belongs to the BCL7 family.</text>
</comment>
<evidence type="ECO:0000313" key="5">
    <source>
        <dbReference type="Proteomes" id="UP000694388"/>
    </source>
</evidence>
<dbReference type="Proteomes" id="UP000694388">
    <property type="component" value="Unplaced"/>
</dbReference>
<evidence type="ECO:0000256" key="2">
    <source>
        <dbReference type="ARBA" id="ARBA00039458"/>
    </source>
</evidence>
<sequence>MSGRSIRAETRSRAKDDIRRVMGAIERVRRWEKKWVTIDDTSLRIYKWVPVIEAKSDEKVRKKPGKEGKFGMDSGTSENGISPTMVELNDESSSHSSVPDASPLKREGGSSPTQCSQELPESRDGDSVITPQSEPSSGHPLLTSLGRDSNSHSTRKHPGSSAENSPPAKRQRSDTSRSPPAS</sequence>
<dbReference type="InterPro" id="IPR006804">
    <property type="entry name" value="BCL7"/>
</dbReference>
<feature type="compositionally biased region" description="Polar residues" evidence="3">
    <location>
        <begin position="110"/>
        <end position="119"/>
    </location>
</feature>
<dbReference type="PANTHER" id="PTHR12767">
    <property type="entry name" value="BCL7 RELATED"/>
    <property type="match status" value="1"/>
</dbReference>
<organism evidence="4 5">
    <name type="scientific">Eptatretus burgeri</name>
    <name type="common">Inshore hagfish</name>
    <dbReference type="NCBI Taxonomy" id="7764"/>
    <lineage>
        <taxon>Eukaryota</taxon>
        <taxon>Metazoa</taxon>
        <taxon>Chordata</taxon>
        <taxon>Craniata</taxon>
        <taxon>Vertebrata</taxon>
        <taxon>Cyclostomata</taxon>
        <taxon>Myxini</taxon>
        <taxon>Myxiniformes</taxon>
        <taxon>Myxinidae</taxon>
        <taxon>Eptatretinae</taxon>
        <taxon>Eptatretus</taxon>
    </lineage>
</organism>
<dbReference type="Pfam" id="PF04714">
    <property type="entry name" value="BCL_N"/>
    <property type="match status" value="1"/>
</dbReference>
<feature type="compositionally biased region" description="Basic and acidic residues" evidence="3">
    <location>
        <begin position="56"/>
        <end position="70"/>
    </location>
</feature>
<evidence type="ECO:0000256" key="3">
    <source>
        <dbReference type="SAM" id="MobiDB-lite"/>
    </source>
</evidence>
<proteinExistence type="inferred from homology"/>
<reference evidence="4" key="1">
    <citation type="submission" date="2025-08" db="UniProtKB">
        <authorList>
            <consortium name="Ensembl"/>
        </authorList>
    </citation>
    <scope>IDENTIFICATION</scope>
</reference>
<protein>
    <recommendedName>
        <fullName evidence="2">B-cell CLL/lymphoma 7 protein family member A</fullName>
    </recommendedName>
</protein>
<feature type="region of interest" description="Disordered" evidence="3">
    <location>
        <begin position="56"/>
        <end position="182"/>
    </location>
</feature>
<accession>A0A8C4QH02</accession>
<evidence type="ECO:0000256" key="1">
    <source>
        <dbReference type="ARBA" id="ARBA00010326"/>
    </source>
</evidence>
<evidence type="ECO:0000313" key="4">
    <source>
        <dbReference type="Ensembl" id="ENSEBUP00000014555.1"/>
    </source>
</evidence>